<dbReference type="AlphaFoldDB" id="A0A841HUT5"/>
<evidence type="ECO:0000313" key="1">
    <source>
        <dbReference type="EMBL" id="MBB6095960.1"/>
    </source>
</evidence>
<comment type="caution">
    <text evidence="1">The sequence shown here is derived from an EMBL/GenBank/DDBJ whole genome shotgun (WGS) entry which is preliminary data.</text>
</comment>
<reference evidence="1 2" key="1">
    <citation type="submission" date="2020-08" db="EMBL/GenBank/DDBJ databases">
        <title>Genomic Encyclopedia of Type Strains, Phase IV (KMG-IV): sequencing the most valuable type-strain genomes for metagenomic binning, comparative biology and taxonomic classification.</title>
        <authorList>
            <person name="Goeker M."/>
        </authorList>
    </citation>
    <scope>NUCLEOTIDE SEQUENCE [LARGE SCALE GENOMIC DNA]</scope>
    <source>
        <strain evidence="1 2">DSM 26723</strain>
    </source>
</reference>
<accession>A0A841HUT5</accession>
<name>A0A841HUT5_9GAMM</name>
<organism evidence="1 2">
    <name type="scientific">Povalibacter uvarum</name>
    <dbReference type="NCBI Taxonomy" id="732238"/>
    <lineage>
        <taxon>Bacteria</taxon>
        <taxon>Pseudomonadati</taxon>
        <taxon>Pseudomonadota</taxon>
        <taxon>Gammaproteobacteria</taxon>
        <taxon>Steroidobacterales</taxon>
        <taxon>Steroidobacteraceae</taxon>
        <taxon>Povalibacter</taxon>
    </lineage>
</organism>
<gene>
    <name evidence="1" type="ORF">HNQ60_004851</name>
</gene>
<proteinExistence type="predicted"/>
<sequence>MTRVVLVSCAVALGFVVGIAWLFSRAHAREREAAATAAAGDLYGLATAVLPRGYRALGLDGADRSLSPAEQLARHDERATLAFRFTKDPSNDWGGYPKDPEVLNIVLLPPSMREKPEEALRRFSIDRYYTPTGDTIAFDSPRWQAGGDDHYRWRVLEMNDHFGTAHEPRWAIVMLDATRGVRLDFFVWQRRMKQPEALALLRGTLDKLKLHPTLAEFFAQTGGVQARLDRLRDQNLQGVFTALAPLGLQPPAAGATSFGRGVAAWLDEDRAAVRVMRVLAAVPLPHGAAKANTDGQGRPQLSFVLKPEQYPGPTRDGLPALNLQMLYWNPGLGRWQRSGLQQATMEEEYPLLPFEEAVVARLDQTSGARDSVHIILGEHWFHPPALDDARRIAPLLEECARWEAELLAGRIVGGEVRPSMLQ</sequence>
<evidence type="ECO:0000313" key="2">
    <source>
        <dbReference type="Proteomes" id="UP000588068"/>
    </source>
</evidence>
<dbReference type="EMBL" id="JACHHZ010000006">
    <property type="protein sequence ID" value="MBB6095960.1"/>
    <property type="molecule type" value="Genomic_DNA"/>
</dbReference>
<protein>
    <submittedName>
        <fullName evidence="1">Uncharacterized protein</fullName>
    </submittedName>
</protein>
<keyword evidence="2" id="KW-1185">Reference proteome</keyword>
<dbReference type="RefSeq" id="WP_184335343.1">
    <property type="nucleotide sequence ID" value="NZ_JACHHZ010000006.1"/>
</dbReference>
<dbReference type="Proteomes" id="UP000588068">
    <property type="component" value="Unassembled WGS sequence"/>
</dbReference>